<organism evidence="1 2">
    <name type="scientific">Pedobacter changchengzhani</name>
    <dbReference type="NCBI Taxonomy" id="2529274"/>
    <lineage>
        <taxon>Bacteria</taxon>
        <taxon>Pseudomonadati</taxon>
        <taxon>Bacteroidota</taxon>
        <taxon>Sphingobacteriia</taxon>
        <taxon>Sphingobacteriales</taxon>
        <taxon>Sphingobacteriaceae</taxon>
        <taxon>Pedobacter</taxon>
    </lineage>
</organism>
<comment type="caution">
    <text evidence="1">The sequence shown here is derived from an EMBL/GenBank/DDBJ whole genome shotgun (WGS) entry which is preliminary data.</text>
</comment>
<gene>
    <name evidence="1" type="ORF">EZJ43_13305</name>
</gene>
<dbReference type="EMBL" id="SJCY01000009">
    <property type="protein sequence ID" value="TDG35593.1"/>
    <property type="molecule type" value="Genomic_DNA"/>
</dbReference>
<name>A0A4V2ZZZ5_9SPHI</name>
<evidence type="ECO:0008006" key="3">
    <source>
        <dbReference type="Google" id="ProtNLM"/>
    </source>
</evidence>
<dbReference type="OrthoDB" id="8757135at2"/>
<sequence length="218" mass="24884">MKKEKFIICCLLMMLFACTEKKKPVIVENKEKIEILKDSPSNIVEPLKDKSVIELKNDTSETVSTTEEPEEDITAKDSINFDKYAVDVQEVFKKAPLDFSSYPDAKFFRTRIIDAYKSNEIAFGGHYIGTIFGCGASCIMGFIMDVRDGKIYDLPLGEKNMCSWDIDKAISNPDSRLFISAICKEDENSKTANYNAYVWNEEKKVFETVAQKEFIIKK</sequence>
<evidence type="ECO:0000313" key="1">
    <source>
        <dbReference type="EMBL" id="TDG35593.1"/>
    </source>
</evidence>
<proteinExistence type="predicted"/>
<protein>
    <recommendedName>
        <fullName evidence="3">Lipoprotein</fullName>
    </recommendedName>
</protein>
<dbReference type="RefSeq" id="WP_133263203.1">
    <property type="nucleotide sequence ID" value="NZ_SJCY01000009.1"/>
</dbReference>
<dbReference type="Proteomes" id="UP000295668">
    <property type="component" value="Unassembled WGS sequence"/>
</dbReference>
<dbReference type="AlphaFoldDB" id="A0A4V2ZZZ5"/>
<reference evidence="1 2" key="1">
    <citation type="submission" date="2019-02" db="EMBL/GenBank/DDBJ databases">
        <title>Pedobacter sp. nov., a novel speices isolated from soil of pinguins habitat in Antarcitica.</title>
        <authorList>
            <person name="He R.-H."/>
        </authorList>
    </citation>
    <scope>NUCLEOTIDE SEQUENCE [LARGE SCALE GENOMIC DNA]</scope>
    <source>
        <strain evidence="1 2">E01020</strain>
    </source>
</reference>
<evidence type="ECO:0000313" key="2">
    <source>
        <dbReference type="Proteomes" id="UP000295668"/>
    </source>
</evidence>
<dbReference type="PROSITE" id="PS51257">
    <property type="entry name" value="PROKAR_LIPOPROTEIN"/>
    <property type="match status" value="1"/>
</dbReference>
<keyword evidence="2" id="KW-1185">Reference proteome</keyword>
<accession>A0A4V2ZZZ5</accession>